<evidence type="ECO:0000259" key="2">
    <source>
        <dbReference type="Pfam" id="PF01370"/>
    </source>
</evidence>
<dbReference type="InterPro" id="IPR001509">
    <property type="entry name" value="Epimerase_deHydtase"/>
</dbReference>
<dbReference type="Pfam" id="PF01370">
    <property type="entry name" value="Epimerase"/>
    <property type="match status" value="1"/>
</dbReference>
<gene>
    <name evidence="3" type="ORF">UR73_C0010G0002</name>
</gene>
<organism evidence="3 4">
    <name type="scientific">candidate division WS6 bacterium GW2011_GWF1_35_23</name>
    <dbReference type="NCBI Taxonomy" id="1619097"/>
    <lineage>
        <taxon>Bacteria</taxon>
        <taxon>Candidatus Dojkabacteria</taxon>
    </lineage>
</organism>
<dbReference type="Proteomes" id="UP000034816">
    <property type="component" value="Unassembled WGS sequence"/>
</dbReference>
<dbReference type="SUPFAM" id="SSF51735">
    <property type="entry name" value="NAD(P)-binding Rossmann-fold domains"/>
    <property type="match status" value="1"/>
</dbReference>
<protein>
    <submittedName>
        <fullName evidence="3">NAD dependent epimerase/dehydratase family protein</fullName>
    </submittedName>
</protein>
<feature type="domain" description="NAD-dependent epimerase/dehydratase" evidence="2">
    <location>
        <begin position="9"/>
        <end position="245"/>
    </location>
</feature>
<accession>A0A0G0C9B2</accession>
<evidence type="ECO:0000313" key="3">
    <source>
        <dbReference type="EMBL" id="KKP77808.1"/>
    </source>
</evidence>
<dbReference type="Gene3D" id="3.90.25.10">
    <property type="entry name" value="UDP-galactose 4-epimerase, domain 1"/>
    <property type="match status" value="1"/>
</dbReference>
<dbReference type="AlphaFoldDB" id="A0A0G0C9B2"/>
<evidence type="ECO:0000313" key="4">
    <source>
        <dbReference type="Proteomes" id="UP000034816"/>
    </source>
</evidence>
<dbReference type="PATRIC" id="fig|1619097.3.peg.132"/>
<dbReference type="PANTHER" id="PTHR43000">
    <property type="entry name" value="DTDP-D-GLUCOSE 4,6-DEHYDRATASE-RELATED"/>
    <property type="match status" value="1"/>
</dbReference>
<dbReference type="InterPro" id="IPR036291">
    <property type="entry name" value="NAD(P)-bd_dom_sf"/>
</dbReference>
<proteinExistence type="inferred from homology"/>
<evidence type="ECO:0000256" key="1">
    <source>
        <dbReference type="ARBA" id="ARBA00007637"/>
    </source>
</evidence>
<reference evidence="3 4" key="1">
    <citation type="journal article" date="2015" name="Nature">
        <title>rRNA introns, odd ribosomes, and small enigmatic genomes across a large radiation of phyla.</title>
        <authorList>
            <person name="Brown C.T."/>
            <person name="Hug L.A."/>
            <person name="Thomas B.C."/>
            <person name="Sharon I."/>
            <person name="Castelle C.J."/>
            <person name="Singh A."/>
            <person name="Wilkins M.J."/>
            <person name="Williams K.H."/>
            <person name="Banfield J.F."/>
        </authorList>
    </citation>
    <scope>NUCLEOTIDE SEQUENCE [LARGE SCALE GENOMIC DNA]</scope>
</reference>
<comment type="similarity">
    <text evidence="1">Belongs to the NAD(P)-dependent epimerase/dehydratase family.</text>
</comment>
<sequence>MNLKHVKYFIAGGLGFIGSNLVHRILECEPNCEIVVYDNLSSGRLEFLTDVRTDPRLLIVIRDIEDSESLITAMKDCDIVYHLASNADISKAITEPSIDFWKGTYLTHCILEAMRITGVSTIIYASGSGVYGDGGETVMNEEYSPMHPISTYGASKLAGEAMISSYCHMFDMVGRIYRFANVVGRNSTHGVILSLINKLIKNSKELEILGNGEQSKHYIYIDDVLNGIFKTALVSNEKYDCFNIATKDYINVKEIADIICEEMKLKNVKYNFTSNEAKGWRGDIGICRLNSDKIRSYGWNNQYSTRDAVIKTVKILIKEINI</sequence>
<dbReference type="Gene3D" id="3.40.50.720">
    <property type="entry name" value="NAD(P)-binding Rossmann-like Domain"/>
    <property type="match status" value="1"/>
</dbReference>
<comment type="caution">
    <text evidence="3">The sequence shown here is derived from an EMBL/GenBank/DDBJ whole genome shotgun (WGS) entry which is preliminary data.</text>
</comment>
<name>A0A0G0C9B2_9BACT</name>
<dbReference type="EMBL" id="LBQH01000010">
    <property type="protein sequence ID" value="KKP77808.1"/>
    <property type="molecule type" value="Genomic_DNA"/>
</dbReference>